<sequence>MGALLYCRFLLGELHFDHPCVNDSSCGNFGIFLVGFCVPIIPLCSIPSCLIFSYPVLCFLAFCHHGSDRSLLVSSARFRFAFHFHLSVSGSPFRSRGCIS</sequence>
<protein>
    <submittedName>
        <fullName evidence="1">Uncharacterized protein</fullName>
    </submittedName>
</protein>
<dbReference type="AlphaFoldDB" id="A0A2J5HVX4"/>
<name>A0A2J5HVX4_9EURO</name>
<dbReference type="OrthoDB" id="10379941at2759"/>
<accession>A0A2J5HVX4</accession>
<keyword evidence="2" id="KW-1185">Reference proteome</keyword>
<gene>
    <name evidence="1" type="ORF">BDW42DRAFT_168558</name>
</gene>
<reference evidence="2" key="1">
    <citation type="submission" date="2017-12" db="EMBL/GenBank/DDBJ databases">
        <authorList>
            <consortium name="DOE Joint Genome Institute"/>
            <person name="Mondo S.J."/>
            <person name="Kjaerbolling I."/>
            <person name="Vesth T.C."/>
            <person name="Frisvad J.C."/>
            <person name="Nybo J.L."/>
            <person name="Theobald S."/>
            <person name="Kuo A."/>
            <person name="Bowyer P."/>
            <person name="Matsuda Y."/>
            <person name="Lyhne E.K."/>
            <person name="Kogle M.E."/>
            <person name="Clum A."/>
            <person name="Lipzen A."/>
            <person name="Salamov A."/>
            <person name="Ngan C.Y."/>
            <person name="Daum C."/>
            <person name="Chiniquy J."/>
            <person name="Barry K."/>
            <person name="LaButti K."/>
            <person name="Haridas S."/>
            <person name="Simmons B.A."/>
            <person name="Magnuson J.K."/>
            <person name="Mortensen U.H."/>
            <person name="Larsen T.O."/>
            <person name="Grigoriev I.V."/>
            <person name="Baker S.E."/>
            <person name="Andersen M.R."/>
            <person name="Nordberg H.P."/>
            <person name="Cantor M.N."/>
            <person name="Hua S.X."/>
        </authorList>
    </citation>
    <scope>NUCLEOTIDE SEQUENCE [LARGE SCALE GENOMIC DNA]</scope>
    <source>
        <strain evidence="2">IBT 19404</strain>
    </source>
</reference>
<dbReference type="Proteomes" id="UP000235023">
    <property type="component" value="Unassembled WGS sequence"/>
</dbReference>
<organism evidence="1 2">
    <name type="scientific">Aspergillus taichungensis</name>
    <dbReference type="NCBI Taxonomy" id="482145"/>
    <lineage>
        <taxon>Eukaryota</taxon>
        <taxon>Fungi</taxon>
        <taxon>Dikarya</taxon>
        <taxon>Ascomycota</taxon>
        <taxon>Pezizomycotina</taxon>
        <taxon>Eurotiomycetes</taxon>
        <taxon>Eurotiomycetidae</taxon>
        <taxon>Eurotiales</taxon>
        <taxon>Aspergillaceae</taxon>
        <taxon>Aspergillus</taxon>
        <taxon>Aspergillus subgen. Circumdati</taxon>
    </lineage>
</organism>
<proteinExistence type="predicted"/>
<evidence type="ECO:0000313" key="2">
    <source>
        <dbReference type="Proteomes" id="UP000235023"/>
    </source>
</evidence>
<dbReference type="EMBL" id="KZ559535">
    <property type="protein sequence ID" value="PLN81563.1"/>
    <property type="molecule type" value="Genomic_DNA"/>
</dbReference>
<evidence type="ECO:0000313" key="1">
    <source>
        <dbReference type="EMBL" id="PLN81563.1"/>
    </source>
</evidence>